<organism evidence="3 4">
    <name type="scientific">Ciona intestinalis</name>
    <name type="common">Transparent sea squirt</name>
    <name type="synonym">Ascidia intestinalis</name>
    <dbReference type="NCBI Taxonomy" id="7719"/>
    <lineage>
        <taxon>Eukaryota</taxon>
        <taxon>Metazoa</taxon>
        <taxon>Chordata</taxon>
        <taxon>Tunicata</taxon>
        <taxon>Ascidiacea</taxon>
        <taxon>Phlebobranchia</taxon>
        <taxon>Cionidae</taxon>
        <taxon>Ciona</taxon>
    </lineage>
</organism>
<dbReference type="Pfam" id="PF00615">
    <property type="entry name" value="RGS"/>
    <property type="match status" value="1"/>
</dbReference>
<protein>
    <recommendedName>
        <fullName evidence="2">RGS domain-containing protein</fullName>
    </recommendedName>
</protein>
<proteinExistence type="predicted"/>
<dbReference type="EMBL" id="EAAA01002980">
    <property type="status" value="NOT_ANNOTATED_CDS"/>
    <property type="molecule type" value="Genomic_DNA"/>
</dbReference>
<feature type="compositionally biased region" description="Low complexity" evidence="1">
    <location>
        <begin position="156"/>
        <end position="167"/>
    </location>
</feature>
<name>F6RH63_CIOIN</name>
<reference evidence="3" key="2">
    <citation type="journal article" date="2008" name="Genome Biol.">
        <title>Improved genome assembly and evidence-based global gene model set for the chordate Ciona intestinalis: new insight into intron and operon populations.</title>
        <authorList>
            <person name="Satou Y."/>
            <person name="Mineta K."/>
            <person name="Ogasawara M."/>
            <person name="Sasakura Y."/>
            <person name="Shoguchi E."/>
            <person name="Ueno K."/>
            <person name="Yamada L."/>
            <person name="Matsumoto J."/>
            <person name="Wasserscheid J."/>
            <person name="Dewar K."/>
            <person name="Wiley G.B."/>
            <person name="Macmil S.L."/>
            <person name="Roe B.A."/>
            <person name="Zeller R.W."/>
            <person name="Hastings K.E."/>
            <person name="Lemaire P."/>
            <person name="Lindquist E."/>
            <person name="Endo T."/>
            <person name="Hotta K."/>
            <person name="Inaba K."/>
        </authorList>
    </citation>
    <scope>NUCLEOTIDE SEQUENCE [LARGE SCALE GENOMIC DNA]</scope>
    <source>
        <strain evidence="3">wild type</strain>
    </source>
</reference>
<dbReference type="FunFam" id="1.10.167.10:FF:000001">
    <property type="entry name" value="Putative regulator of g-protein signaling 12"/>
    <property type="match status" value="1"/>
</dbReference>
<dbReference type="InterPro" id="IPR016137">
    <property type="entry name" value="RGS"/>
</dbReference>
<dbReference type="Ensembl" id="ENSCINT00000024189.2">
    <property type="protein sequence ID" value="ENSCINP00000023943.2"/>
    <property type="gene ID" value="ENSCING00000012939.2"/>
</dbReference>
<dbReference type="InterPro" id="IPR044926">
    <property type="entry name" value="RGS_subdomain_2"/>
</dbReference>
<dbReference type="InParanoid" id="F6RH63"/>
<reference evidence="3" key="4">
    <citation type="submission" date="2025-09" db="UniProtKB">
        <authorList>
            <consortium name="Ensembl"/>
        </authorList>
    </citation>
    <scope>IDENTIFICATION</scope>
</reference>
<dbReference type="PANTHER" id="PTHR10845:SF259">
    <property type="entry name" value="RGS DOMAIN-CONTAINING PROTEIN-RELATED"/>
    <property type="match status" value="1"/>
</dbReference>
<dbReference type="FunCoup" id="F6RH63">
    <property type="interactions" value="1"/>
</dbReference>
<dbReference type="Proteomes" id="UP000008144">
    <property type="component" value="Chromosome 9"/>
</dbReference>
<sequence length="180" mass="20831">MRRPRPASIPSYTLADVLDNKKLRMSFKNFLESEFSSENLEFWCSCEQYRKVKRTAQRGQDAETIYQTFVSPMSENQVNIDHVTRRQITLALTSGDPLPCNVFDNAQRYIYSIMENDSFPRFILSSYFKEASKKKSSLELLFGNLLPNKTPSPRTSSKNSENDNSNNGYVLRLQNPTKYT</sequence>
<dbReference type="HOGENOM" id="CLU_1495682_0_0_1"/>
<evidence type="ECO:0000313" key="3">
    <source>
        <dbReference type="Ensembl" id="ENSCINP00000023943.2"/>
    </source>
</evidence>
<dbReference type="SUPFAM" id="SSF48097">
    <property type="entry name" value="Regulator of G-protein signaling, RGS"/>
    <property type="match status" value="1"/>
</dbReference>
<dbReference type="AlphaFoldDB" id="F6RH63"/>
<dbReference type="Gene3D" id="1.10.167.10">
    <property type="entry name" value="Regulator of G-protein Signalling 4, domain 2"/>
    <property type="match status" value="1"/>
</dbReference>
<reference evidence="3" key="3">
    <citation type="submission" date="2025-08" db="UniProtKB">
        <authorList>
            <consortium name="Ensembl"/>
        </authorList>
    </citation>
    <scope>IDENTIFICATION</scope>
</reference>
<keyword evidence="4" id="KW-1185">Reference proteome</keyword>
<accession>F6RH63</accession>
<evidence type="ECO:0000313" key="4">
    <source>
        <dbReference type="Proteomes" id="UP000008144"/>
    </source>
</evidence>
<feature type="domain" description="RGS" evidence="2">
    <location>
        <begin position="13"/>
        <end position="132"/>
    </location>
</feature>
<dbReference type="PROSITE" id="PS50132">
    <property type="entry name" value="RGS"/>
    <property type="match status" value="1"/>
</dbReference>
<reference evidence="4" key="1">
    <citation type="journal article" date="2002" name="Science">
        <title>The draft genome of Ciona intestinalis: insights into chordate and vertebrate origins.</title>
        <authorList>
            <person name="Dehal P."/>
            <person name="Satou Y."/>
            <person name="Campbell R.K."/>
            <person name="Chapman J."/>
            <person name="Degnan B."/>
            <person name="De Tomaso A."/>
            <person name="Davidson B."/>
            <person name="Di Gregorio A."/>
            <person name="Gelpke M."/>
            <person name="Goodstein D.M."/>
            <person name="Harafuji N."/>
            <person name="Hastings K.E."/>
            <person name="Ho I."/>
            <person name="Hotta K."/>
            <person name="Huang W."/>
            <person name="Kawashima T."/>
            <person name="Lemaire P."/>
            <person name="Martinez D."/>
            <person name="Meinertzhagen I.A."/>
            <person name="Necula S."/>
            <person name="Nonaka M."/>
            <person name="Putnam N."/>
            <person name="Rash S."/>
            <person name="Saiga H."/>
            <person name="Satake M."/>
            <person name="Terry A."/>
            <person name="Yamada L."/>
            <person name="Wang H.G."/>
            <person name="Awazu S."/>
            <person name="Azumi K."/>
            <person name="Boore J."/>
            <person name="Branno M."/>
            <person name="Chin-Bow S."/>
            <person name="DeSantis R."/>
            <person name="Doyle S."/>
            <person name="Francino P."/>
            <person name="Keys D.N."/>
            <person name="Haga S."/>
            <person name="Hayashi H."/>
            <person name="Hino K."/>
            <person name="Imai K.S."/>
            <person name="Inaba K."/>
            <person name="Kano S."/>
            <person name="Kobayashi K."/>
            <person name="Kobayashi M."/>
            <person name="Lee B.I."/>
            <person name="Makabe K.W."/>
            <person name="Manohar C."/>
            <person name="Matassi G."/>
            <person name="Medina M."/>
            <person name="Mochizuki Y."/>
            <person name="Mount S."/>
            <person name="Morishita T."/>
            <person name="Miura S."/>
            <person name="Nakayama A."/>
            <person name="Nishizaka S."/>
            <person name="Nomoto H."/>
            <person name="Ohta F."/>
            <person name="Oishi K."/>
            <person name="Rigoutsos I."/>
            <person name="Sano M."/>
            <person name="Sasaki A."/>
            <person name="Sasakura Y."/>
            <person name="Shoguchi E."/>
            <person name="Shin-i T."/>
            <person name="Spagnuolo A."/>
            <person name="Stainier D."/>
            <person name="Suzuki M.M."/>
            <person name="Tassy O."/>
            <person name="Takatori N."/>
            <person name="Tokuoka M."/>
            <person name="Yagi K."/>
            <person name="Yoshizaki F."/>
            <person name="Wada S."/>
            <person name="Zhang C."/>
            <person name="Hyatt P.D."/>
            <person name="Larimer F."/>
            <person name="Detter C."/>
            <person name="Doggett N."/>
            <person name="Glavina T."/>
            <person name="Hawkins T."/>
            <person name="Richardson P."/>
            <person name="Lucas S."/>
            <person name="Kohara Y."/>
            <person name="Levine M."/>
            <person name="Satoh N."/>
            <person name="Rokhsar D.S."/>
        </authorList>
    </citation>
    <scope>NUCLEOTIDE SEQUENCE [LARGE SCALE GENOMIC DNA]</scope>
</reference>
<dbReference type="PANTHER" id="PTHR10845">
    <property type="entry name" value="REGULATOR OF G PROTEIN SIGNALING"/>
    <property type="match status" value="1"/>
</dbReference>
<evidence type="ECO:0000256" key="1">
    <source>
        <dbReference type="SAM" id="MobiDB-lite"/>
    </source>
</evidence>
<dbReference type="PRINTS" id="PR01301">
    <property type="entry name" value="RGSPROTEIN"/>
</dbReference>
<dbReference type="SMART" id="SM00315">
    <property type="entry name" value="RGS"/>
    <property type="match status" value="1"/>
</dbReference>
<dbReference type="GeneTree" id="ENSGT00940000173137"/>
<feature type="region of interest" description="Disordered" evidence="1">
    <location>
        <begin position="148"/>
        <end position="180"/>
    </location>
</feature>
<evidence type="ECO:0000259" key="2">
    <source>
        <dbReference type="PROSITE" id="PS50132"/>
    </source>
</evidence>
<dbReference type="STRING" id="7719.ENSCINP00000023943"/>
<dbReference type="InterPro" id="IPR036305">
    <property type="entry name" value="RGS_sf"/>
</dbReference>
<dbReference type="OMA" id="IYQEYIC"/>